<evidence type="ECO:0000313" key="1">
    <source>
        <dbReference type="EMBL" id="RLM85090.1"/>
    </source>
</evidence>
<accession>A0A3L6QMQ6</accession>
<evidence type="ECO:0008006" key="3">
    <source>
        <dbReference type="Google" id="ProtNLM"/>
    </source>
</evidence>
<gene>
    <name evidence="1" type="ORF">C2845_PM04G01320</name>
</gene>
<sequence length="254" mass="28215">MVRAALVCRLWRRLVSAAAFSRRFHEFHRAAPLLGVLCKGQDDSDENSFVPASSFRHGRVLLFRLREPSGPGLGPWTIGLSVWDPITDEQQHLPGLPSHSEWKAAVVCAAAGGVGGGCDHLDCHRGSFPVLVLFMAFKPQRMFTCIYASEASAWSEPTSTNHPYIFSYFEPGPGFLLGNTLYFLLRHCSGILKTIDLEKLLPVDALKSSVRVNGFADGARVLLMYTFDGLYSIDVKSEQVRKVPEFYAYEYAVP</sequence>
<name>A0A3L6QMQ6_PANMI</name>
<dbReference type="EMBL" id="PQIB02000011">
    <property type="protein sequence ID" value="RLM85090.1"/>
    <property type="molecule type" value="Genomic_DNA"/>
</dbReference>
<dbReference type="AlphaFoldDB" id="A0A3L6QMQ6"/>
<dbReference type="PANTHER" id="PTHR32133">
    <property type="entry name" value="OS07G0120400 PROTEIN"/>
    <property type="match status" value="1"/>
</dbReference>
<keyword evidence="2" id="KW-1185">Reference proteome</keyword>
<organism evidence="1 2">
    <name type="scientific">Panicum miliaceum</name>
    <name type="common">Proso millet</name>
    <name type="synonym">Broomcorn millet</name>
    <dbReference type="NCBI Taxonomy" id="4540"/>
    <lineage>
        <taxon>Eukaryota</taxon>
        <taxon>Viridiplantae</taxon>
        <taxon>Streptophyta</taxon>
        <taxon>Embryophyta</taxon>
        <taxon>Tracheophyta</taxon>
        <taxon>Spermatophyta</taxon>
        <taxon>Magnoliopsida</taxon>
        <taxon>Liliopsida</taxon>
        <taxon>Poales</taxon>
        <taxon>Poaceae</taxon>
        <taxon>PACMAD clade</taxon>
        <taxon>Panicoideae</taxon>
        <taxon>Panicodae</taxon>
        <taxon>Paniceae</taxon>
        <taxon>Panicinae</taxon>
        <taxon>Panicum</taxon>
        <taxon>Panicum sect. Panicum</taxon>
    </lineage>
</organism>
<reference evidence="2" key="1">
    <citation type="journal article" date="2019" name="Nat. Commun.">
        <title>The genome of broomcorn millet.</title>
        <authorList>
            <person name="Zou C."/>
            <person name="Miki D."/>
            <person name="Li D."/>
            <person name="Tang Q."/>
            <person name="Xiao L."/>
            <person name="Rajput S."/>
            <person name="Deng P."/>
            <person name="Jia W."/>
            <person name="Huang R."/>
            <person name="Zhang M."/>
            <person name="Sun Y."/>
            <person name="Hu J."/>
            <person name="Fu X."/>
            <person name="Schnable P.S."/>
            <person name="Li F."/>
            <person name="Zhang H."/>
            <person name="Feng B."/>
            <person name="Zhu X."/>
            <person name="Liu R."/>
            <person name="Schnable J.C."/>
            <person name="Zhu J.-K."/>
            <person name="Zhang H."/>
        </authorList>
    </citation>
    <scope>NUCLEOTIDE SEQUENCE [LARGE SCALE GENOMIC DNA]</scope>
</reference>
<dbReference type="PANTHER" id="PTHR32133:SF386">
    <property type="entry name" value="F-BOX DOMAIN-CONTAINING PROTEIN"/>
    <property type="match status" value="1"/>
</dbReference>
<dbReference type="Proteomes" id="UP000275267">
    <property type="component" value="Unassembled WGS sequence"/>
</dbReference>
<protein>
    <recommendedName>
        <fullName evidence="3">F-box domain-containing protein</fullName>
    </recommendedName>
</protein>
<proteinExistence type="predicted"/>
<comment type="caution">
    <text evidence="1">The sequence shown here is derived from an EMBL/GenBank/DDBJ whole genome shotgun (WGS) entry which is preliminary data.</text>
</comment>
<evidence type="ECO:0000313" key="2">
    <source>
        <dbReference type="Proteomes" id="UP000275267"/>
    </source>
</evidence>